<protein>
    <recommendedName>
        <fullName evidence="1">Heterokaryon incompatibility domain-containing protein</fullName>
    </recommendedName>
</protein>
<name>A0AAD4I760_9PLEO</name>
<dbReference type="PANTHER" id="PTHR33112">
    <property type="entry name" value="DOMAIN PROTEIN, PUTATIVE-RELATED"/>
    <property type="match status" value="1"/>
</dbReference>
<dbReference type="EMBL" id="JAANER010000006">
    <property type="protein sequence ID" value="KAG9188383.1"/>
    <property type="molecule type" value="Genomic_DNA"/>
</dbReference>
<keyword evidence="3" id="KW-1185">Reference proteome</keyword>
<dbReference type="Pfam" id="PF06985">
    <property type="entry name" value="HET"/>
    <property type="match status" value="1"/>
</dbReference>
<feature type="domain" description="Heterokaryon incompatibility" evidence="1">
    <location>
        <begin position="212"/>
        <end position="380"/>
    </location>
</feature>
<dbReference type="AlphaFoldDB" id="A0AAD4I760"/>
<comment type="caution">
    <text evidence="2">The sequence shown here is derived from an EMBL/GenBank/DDBJ whole genome shotgun (WGS) entry which is preliminary data.</text>
</comment>
<gene>
    <name evidence="2" type="ORF">G6011_02306</name>
</gene>
<evidence type="ECO:0000313" key="3">
    <source>
        <dbReference type="Proteomes" id="UP001199106"/>
    </source>
</evidence>
<dbReference type="Proteomes" id="UP001199106">
    <property type="component" value="Unassembled WGS sequence"/>
</dbReference>
<dbReference type="PANTHER" id="PTHR33112:SF9">
    <property type="entry name" value="HETEROKARYON INCOMPATIBILITY DOMAIN-CONTAINING PROTEIN"/>
    <property type="match status" value="1"/>
</dbReference>
<proteinExistence type="predicted"/>
<evidence type="ECO:0000313" key="2">
    <source>
        <dbReference type="EMBL" id="KAG9188383.1"/>
    </source>
</evidence>
<organism evidence="2 3">
    <name type="scientific">Alternaria panax</name>
    <dbReference type="NCBI Taxonomy" id="48097"/>
    <lineage>
        <taxon>Eukaryota</taxon>
        <taxon>Fungi</taxon>
        <taxon>Dikarya</taxon>
        <taxon>Ascomycota</taxon>
        <taxon>Pezizomycotina</taxon>
        <taxon>Dothideomycetes</taxon>
        <taxon>Pleosporomycetidae</taxon>
        <taxon>Pleosporales</taxon>
        <taxon>Pleosporineae</taxon>
        <taxon>Pleosporaceae</taxon>
        <taxon>Alternaria</taxon>
        <taxon>Alternaria sect. Panax</taxon>
    </lineage>
</organism>
<reference evidence="2" key="1">
    <citation type="submission" date="2021-07" db="EMBL/GenBank/DDBJ databases">
        <title>Genome Resource of American Ginseng Black Spot Pathogen Alternaria panax.</title>
        <authorList>
            <person name="Qiu C."/>
            <person name="Wang W."/>
            <person name="Liu Z."/>
        </authorList>
    </citation>
    <scope>NUCLEOTIDE SEQUENCE</scope>
    <source>
        <strain evidence="2">BNCC115425</strain>
    </source>
</reference>
<accession>A0AAD4I760</accession>
<sequence>MVSVCATCKGLQTHLHGESAQGNRADALPWVDTTLPNLRSRSSACRACALLLSGVLLHHDRFANIAEDNVRVTAESFKSKPGKALQEHLSVELRWKDNDDQDDCHGDDQERAAGHADLKLEFFTDGDGQSPFSAIGRGKHTTDNPLQSTGLATARGLIKTCLENHATCSRRGKPTTLPKRVLDLLSGDDSKSMRLHESEYIQDERRYEHGEYIAFSHVWGLAKGIPKTTLATLQSHKKSIPWSTLPRAYQEAVFLTRALGFRWLFIDSLCLIQDDVQEKLEDSLNMDEIFGNAFLTIAATSASDSSAQPLFPPKTQPFKIQTTDNKGSLHKINVREQPSHYSFKAPFDGNAHMNEWELPFNMSEEANLHTPLLVRAWPYAERLLSPRVLHFTKSEMILECREGYQCECGRIDDSTYDSRPNDQVKQEFGRVIAETLNRLPQANGNGNMGHTRTDSMTNQLASTHLTNGAQQDLSRRRDETLQLWSYIITEYTARHLTDDSDRLIAIASIAKALSPALQSGYIAGQWTFSTLGLLWYPNDSSRCRRPKLAQGQNVPSWSWASVEGSPIFFDNTSAMDLACRASFGPKGKRASAWSPIMGEPLELSGAMAADVVVHVSASILREQQPSYILAKNGMTVDFTPDVVPPRGEDELQDGETLVCVLVSMTFRSSIVGIVLKSSPENSTYRRVGRLECYECTPEGIEQEMSEDAEALFKHWFPEIQDMVQLDNYPQRTFTVV</sequence>
<dbReference type="InterPro" id="IPR010730">
    <property type="entry name" value="HET"/>
</dbReference>
<evidence type="ECO:0000259" key="1">
    <source>
        <dbReference type="Pfam" id="PF06985"/>
    </source>
</evidence>